<reference evidence="2" key="1">
    <citation type="journal article" date="2008" name="Nat. Genet.">
        <title>The Pristionchus pacificus genome provides a unique perspective on nematode lifestyle and parasitism.</title>
        <authorList>
            <person name="Dieterich C."/>
            <person name="Clifton S.W."/>
            <person name="Schuster L.N."/>
            <person name="Chinwalla A."/>
            <person name="Delehaunty K."/>
            <person name="Dinkelacker I."/>
            <person name="Fulton L."/>
            <person name="Fulton R."/>
            <person name="Godfrey J."/>
            <person name="Minx P."/>
            <person name="Mitreva M."/>
            <person name="Roeseler W."/>
            <person name="Tian H."/>
            <person name="Witte H."/>
            <person name="Yang S.P."/>
            <person name="Wilson R.K."/>
            <person name="Sommer R.J."/>
        </authorList>
    </citation>
    <scope>NUCLEOTIDE SEQUENCE [LARGE SCALE GENOMIC DNA]</scope>
    <source>
        <strain evidence="2">PS312</strain>
    </source>
</reference>
<proteinExistence type="predicted"/>
<dbReference type="EnsemblMetazoa" id="PPA35816.1">
    <property type="protein sequence ID" value="PPA35816.1"/>
    <property type="gene ID" value="WBGene00274185"/>
</dbReference>
<accession>A0A8R1UME1</accession>
<accession>A0A2A6BMY3</accession>
<sequence length="180" mass="19796">AQLDSLLPSLPIPSTGSILPTGEAPYCSLHSSTPLVRQQSRRFLPFHPLPATAFPPGGLSPFDLRQISPLHPLFRTHRTSDHIPERFPSIYGKIHQNLAVPFPSNSPVSLIRDQASKMPRTTYLPILPTSQQHLAPSRRLDGGMPLPRNVIRIGPNLSVRPGTCSSHTTPHPHFLPSGVW</sequence>
<organism evidence="1 2">
    <name type="scientific">Pristionchus pacificus</name>
    <name type="common">Parasitic nematode worm</name>
    <dbReference type="NCBI Taxonomy" id="54126"/>
    <lineage>
        <taxon>Eukaryota</taxon>
        <taxon>Metazoa</taxon>
        <taxon>Ecdysozoa</taxon>
        <taxon>Nematoda</taxon>
        <taxon>Chromadorea</taxon>
        <taxon>Rhabditida</taxon>
        <taxon>Rhabditina</taxon>
        <taxon>Diplogasteromorpha</taxon>
        <taxon>Diplogasteroidea</taxon>
        <taxon>Neodiplogasteridae</taxon>
        <taxon>Pristionchus</taxon>
    </lineage>
</organism>
<dbReference type="Proteomes" id="UP000005239">
    <property type="component" value="Unassembled WGS sequence"/>
</dbReference>
<keyword evidence="2" id="KW-1185">Reference proteome</keyword>
<dbReference type="AlphaFoldDB" id="A0A2A6BMY3"/>
<gene>
    <name evidence="1" type="primary">WBGene00274185</name>
</gene>
<evidence type="ECO:0000313" key="2">
    <source>
        <dbReference type="Proteomes" id="UP000005239"/>
    </source>
</evidence>
<protein>
    <submittedName>
        <fullName evidence="1">Uncharacterized protein</fullName>
    </submittedName>
</protein>
<evidence type="ECO:0000313" key="1">
    <source>
        <dbReference type="EnsemblMetazoa" id="PPA35816.1"/>
    </source>
</evidence>
<reference evidence="1" key="2">
    <citation type="submission" date="2022-06" db="UniProtKB">
        <authorList>
            <consortium name="EnsemblMetazoa"/>
        </authorList>
    </citation>
    <scope>IDENTIFICATION</scope>
    <source>
        <strain evidence="1">PS312</strain>
    </source>
</reference>
<name>A0A2A6BMY3_PRIPA</name>